<sequence length="353" mass="40428">MLQAYEVRPEVIAYVGKQLLKDKNFALVLLNRITNFSPKSNHYYFHPFPYLDKCLRDDEELVTMAVHQDVMLLHYASGRLKSDELFKAKLLKSNSYFPIIRFSKVLKNTLLEGVSDTFQILLGNHGLATKLTGREFHPNELKYGVLDILLFPLLAKQLFAFGLPIKPLGYDEDVCAYRYSKDRDKAHLYQPLRHVATAIAFGLSCIRLGAAALATLLLVPVIMTVHILKYPYVAYQQYRLLQMEGLLHKGYRDTNPTPITLKDYLDRTGSTLSDLYGTNRKELGCLVTSSSKKNTEEERYGNLISRNPKLFFQPSNVSSKHQEQAHKAASNLEVMLPYDPNDFYSNPTLRTFY</sequence>
<proteinExistence type="predicted"/>
<keyword evidence="1" id="KW-0472">Membrane</keyword>
<keyword evidence="1" id="KW-0812">Transmembrane</keyword>
<comment type="caution">
    <text evidence="2">The sequence shown here is derived from an EMBL/GenBank/DDBJ whole genome shotgun (WGS) entry which is preliminary data.</text>
</comment>
<evidence type="ECO:0000256" key="1">
    <source>
        <dbReference type="SAM" id="Phobius"/>
    </source>
</evidence>
<dbReference type="EMBL" id="JAPXIC010000012">
    <property type="protein sequence ID" value="MCZ4718165.1"/>
    <property type="molecule type" value="Genomic_DNA"/>
</dbReference>
<evidence type="ECO:0000313" key="3">
    <source>
        <dbReference type="Proteomes" id="UP001071279"/>
    </source>
</evidence>
<dbReference type="Proteomes" id="UP001071279">
    <property type="component" value="Unassembled WGS sequence"/>
</dbReference>
<feature type="transmembrane region" description="Helical" evidence="1">
    <location>
        <begin position="208"/>
        <end position="228"/>
    </location>
</feature>
<reference evidence="2" key="1">
    <citation type="submission" date="2022-12" db="EMBL/GenBank/DDBJ databases">
        <title>Comparative genomics of Legionella pneumophila isolates from the West Bank and Germany support molecular epidemiology of Legionnaires disease.</title>
        <authorList>
            <person name="Zayed A.R."/>
            <person name="Bitar D.M."/>
            <person name="Steinert M."/>
            <person name="Lueck C."/>
            <person name="Brettar I."/>
            <person name="Hoefle M.G."/>
            <person name="Bunk B."/>
        </authorList>
    </citation>
    <scope>NUCLEOTIDE SEQUENCE</scope>
    <source>
        <strain evidence="2">H23</strain>
    </source>
</reference>
<protein>
    <submittedName>
        <fullName evidence="2">DUF4116 domain-containing protein</fullName>
    </submittedName>
</protein>
<accession>A0AAP3HC98</accession>
<evidence type="ECO:0000313" key="2">
    <source>
        <dbReference type="EMBL" id="MCZ4718165.1"/>
    </source>
</evidence>
<keyword evidence="1" id="KW-1133">Transmembrane helix</keyword>
<organism evidence="2 3">
    <name type="scientific">Legionella pneumophila</name>
    <dbReference type="NCBI Taxonomy" id="446"/>
    <lineage>
        <taxon>Bacteria</taxon>
        <taxon>Pseudomonadati</taxon>
        <taxon>Pseudomonadota</taxon>
        <taxon>Gammaproteobacteria</taxon>
        <taxon>Legionellales</taxon>
        <taxon>Legionellaceae</taxon>
        <taxon>Legionella</taxon>
    </lineage>
</organism>
<dbReference type="AlphaFoldDB" id="A0AAP3HC98"/>
<gene>
    <name evidence="2" type="ORF">O6C86_02910</name>
</gene>
<dbReference type="RefSeq" id="WP_061466920.1">
    <property type="nucleotide sequence ID" value="NZ_CP015925.1"/>
</dbReference>
<name>A0AAP3HC98_LEGPN</name>